<dbReference type="Proteomes" id="UP001162891">
    <property type="component" value="Chromosome"/>
</dbReference>
<evidence type="ECO:0000313" key="2">
    <source>
        <dbReference type="Proteomes" id="UP001162891"/>
    </source>
</evidence>
<gene>
    <name evidence="1" type="ORF">AMOR_27760</name>
</gene>
<dbReference type="EMBL" id="AP025591">
    <property type="protein sequence ID" value="BDG03780.1"/>
    <property type="molecule type" value="Genomic_DNA"/>
</dbReference>
<proteinExistence type="predicted"/>
<keyword evidence="2" id="KW-1185">Reference proteome</keyword>
<accession>A0ABN6MVS6</accession>
<dbReference type="RefSeq" id="WP_248362131.1">
    <property type="nucleotide sequence ID" value="NZ_AP025591.1"/>
</dbReference>
<organism evidence="1 2">
    <name type="scientific">Anaeromyxobacter oryzae</name>
    <dbReference type="NCBI Taxonomy" id="2918170"/>
    <lineage>
        <taxon>Bacteria</taxon>
        <taxon>Pseudomonadati</taxon>
        <taxon>Myxococcota</taxon>
        <taxon>Myxococcia</taxon>
        <taxon>Myxococcales</taxon>
        <taxon>Cystobacterineae</taxon>
        <taxon>Anaeromyxobacteraceae</taxon>
        <taxon>Anaeromyxobacter</taxon>
    </lineage>
</organism>
<name>A0ABN6MVS6_9BACT</name>
<reference evidence="2" key="1">
    <citation type="journal article" date="2022" name="Int. J. Syst. Evol. Microbiol.">
        <title>Anaeromyxobacter oryzae sp. nov., Anaeromyxobacter diazotrophicus sp. nov. and Anaeromyxobacter paludicola sp. nov., isolated from paddy soils.</title>
        <authorList>
            <person name="Itoh H."/>
            <person name="Xu Z."/>
            <person name="Mise K."/>
            <person name="Masuda Y."/>
            <person name="Ushijima N."/>
            <person name="Hayakawa C."/>
            <person name="Shiratori Y."/>
            <person name="Senoo K."/>
        </authorList>
    </citation>
    <scope>NUCLEOTIDE SEQUENCE [LARGE SCALE GENOMIC DNA]</scope>
    <source>
        <strain evidence="2">Red232</strain>
    </source>
</reference>
<protein>
    <submittedName>
        <fullName evidence="1">Uncharacterized protein</fullName>
    </submittedName>
</protein>
<sequence>MDDRKPKVLNDDELRVAAGGARIFREPGLDVSGYKFAPIAGHKFAPIGGVDLPPVLYKFSPLV</sequence>
<evidence type="ECO:0000313" key="1">
    <source>
        <dbReference type="EMBL" id="BDG03780.1"/>
    </source>
</evidence>